<dbReference type="PANTHER" id="PTHR23098">
    <property type="entry name" value="AGAP001331-PA-RELATED"/>
    <property type="match status" value="1"/>
</dbReference>
<name>A0AAN9BL82_9CAEN</name>
<keyword evidence="3" id="KW-1185">Reference proteome</keyword>
<evidence type="ECO:0000259" key="1">
    <source>
        <dbReference type="Pfam" id="PF13873"/>
    </source>
</evidence>
<organism evidence="2 3">
    <name type="scientific">Littorina saxatilis</name>
    <dbReference type="NCBI Taxonomy" id="31220"/>
    <lineage>
        <taxon>Eukaryota</taxon>
        <taxon>Metazoa</taxon>
        <taxon>Spiralia</taxon>
        <taxon>Lophotrochozoa</taxon>
        <taxon>Mollusca</taxon>
        <taxon>Gastropoda</taxon>
        <taxon>Caenogastropoda</taxon>
        <taxon>Littorinimorpha</taxon>
        <taxon>Littorinoidea</taxon>
        <taxon>Littorinidae</taxon>
        <taxon>Littorina</taxon>
    </lineage>
</organism>
<dbReference type="InterPro" id="IPR028002">
    <property type="entry name" value="Myb_DNA-bind_5"/>
</dbReference>
<accession>A0AAN9BL82</accession>
<dbReference type="Pfam" id="PF13873">
    <property type="entry name" value="Myb_DNA-bind_5"/>
    <property type="match status" value="1"/>
</dbReference>
<reference evidence="2 3" key="1">
    <citation type="submission" date="2024-02" db="EMBL/GenBank/DDBJ databases">
        <title>Chromosome-scale genome assembly of the rough periwinkle Littorina saxatilis.</title>
        <authorList>
            <person name="De Jode A."/>
            <person name="Faria R."/>
            <person name="Formenti G."/>
            <person name="Sims Y."/>
            <person name="Smith T.P."/>
            <person name="Tracey A."/>
            <person name="Wood J.M.D."/>
            <person name="Zagrodzka Z.B."/>
            <person name="Johannesson K."/>
            <person name="Butlin R.K."/>
            <person name="Leder E.H."/>
        </authorList>
    </citation>
    <scope>NUCLEOTIDE SEQUENCE [LARGE SCALE GENOMIC DNA]</scope>
    <source>
        <strain evidence="2">Snail1</strain>
        <tissue evidence="2">Muscle</tissue>
    </source>
</reference>
<dbReference type="Proteomes" id="UP001374579">
    <property type="component" value="Unassembled WGS sequence"/>
</dbReference>
<proteinExistence type="predicted"/>
<protein>
    <recommendedName>
        <fullName evidence="1">Myb/SANT-like DNA-binding domain-containing protein</fullName>
    </recommendedName>
</protein>
<sequence length="124" mass="14122">MDKKERSVNWRDCEIRTLLDQVDMHKDYMFASFTNSWTSKKKDALWKEITGAINARGEAARRTTSQVKKKWSNIRSRAIQAKNELKKVPTGGGPMTPTEWWVDVVLNIVGVDNEVVTGIDPNGE</sequence>
<dbReference type="GO" id="GO:0005634">
    <property type="term" value="C:nucleus"/>
    <property type="evidence" value="ECO:0007669"/>
    <property type="project" value="TreeGrafter"/>
</dbReference>
<dbReference type="PANTHER" id="PTHR23098:SF16">
    <property type="entry name" value="REGULATORY PROTEIN ZESTE"/>
    <property type="match status" value="1"/>
</dbReference>
<evidence type="ECO:0000313" key="3">
    <source>
        <dbReference type="Proteomes" id="UP001374579"/>
    </source>
</evidence>
<dbReference type="EMBL" id="JBAMIC010000004">
    <property type="protein sequence ID" value="KAK7107049.1"/>
    <property type="molecule type" value="Genomic_DNA"/>
</dbReference>
<dbReference type="Gene3D" id="1.10.10.60">
    <property type="entry name" value="Homeodomain-like"/>
    <property type="match status" value="1"/>
</dbReference>
<comment type="caution">
    <text evidence="2">The sequence shown here is derived from an EMBL/GenBank/DDBJ whole genome shotgun (WGS) entry which is preliminary data.</text>
</comment>
<feature type="domain" description="Myb/SANT-like DNA-binding" evidence="1">
    <location>
        <begin position="6"/>
        <end position="78"/>
    </location>
</feature>
<gene>
    <name evidence="2" type="ORF">V1264_015031</name>
</gene>
<dbReference type="AlphaFoldDB" id="A0AAN9BL82"/>
<evidence type="ECO:0000313" key="2">
    <source>
        <dbReference type="EMBL" id="KAK7107049.1"/>
    </source>
</evidence>